<feature type="domain" description="Reverse transcriptase Ty1/copia-type" evidence="2">
    <location>
        <begin position="548"/>
        <end position="653"/>
    </location>
</feature>
<evidence type="ECO:0000259" key="2">
    <source>
        <dbReference type="Pfam" id="PF07727"/>
    </source>
</evidence>
<evidence type="ECO:0000313" key="5">
    <source>
        <dbReference type="Proteomes" id="UP001151760"/>
    </source>
</evidence>
<dbReference type="InterPro" id="IPR043502">
    <property type="entry name" value="DNA/RNA_pol_sf"/>
</dbReference>
<dbReference type="PANTHER" id="PTHR37610:SF78">
    <property type="entry name" value="GAG-POLYPEPTIDE OF LTR COPIA-TYPE-RELATED"/>
    <property type="match status" value="1"/>
</dbReference>
<sequence>MSTPNSVHNTPIISEHGDDYVEDPDPITRISKLDVSDPLHLHPNDSSALIVVSIKLKGTENYQVWSCAMLLALEGKNKTGFIDGSCKRSKTDEILGRQWDGVNAVVLGWILNSISKELFLGQIFSKKAKHVWEKLKETYDKCVCNASEGFKKHNQLMKLMQFLMGLDDSYMQIRSSILSREVLPDVRSAYATISSEESHRVASSSVSGSSQMSQASAFVSNVPNRNNFQRNNQNFNTRPRPNNMNNNRQSGGSGFVCENCGFNGHTIDMCFKIIGYLVDFGKKKFDEQIATLLSFTKENKIGKNVQANMAGANQHMAYNDKDLDNVLDIYHLKIKVGHPNRTKAFISNIENLRLSNGLTLYDVMVISEYCVTLIFVHKMAKENKIFVVFDESKCYFVNQDLNMKNVMRTGDQCEGLYYYNEQEPVMNILKKSLYFDKPDKDLCCESVSSSSSESGGMFVTADFQVNSKNNADSSDNNFATHDEGVTTLEENVKYGIEKYVGYSKPNSENYCFITQLNKKFEPKSLSEASKFPHWIDAINQEMNALLRNGTWYIVELPKGRKAIGSKWIYNIKYQSIGEIDRFKARLVAQGFGQKKGIDYEETFFVVKMVTVRCLLNIVVSHSWPIFQLDVNNAFLYGDLDEVVYIRPPEGYFPSENRVFLKSEFMIKDLGKLKYFLGTKVFDTERGICLNQRKYVLDLLSEYGMLACKPVDTPLLSKLVISNEATESDLVLENITDYQKLMGKLIYLTNTMSDISYVVHCLSQFMHSPFKSHLKTAFKILRYLKSCPGLEIHFVKTSVKNNTLSKSSTEAEYRALASVTSEIAASLVFHERTKHLGIDLHFVKENILKGVVRTVKVDSANQIADVFTKGLGTIQHKNFLKKLGMFDIYQVKMKKGC</sequence>
<comment type="caution">
    <text evidence="4">The sequence shown here is derived from an EMBL/GenBank/DDBJ whole genome shotgun (WGS) entry which is preliminary data.</text>
</comment>
<protein>
    <submittedName>
        <fullName evidence="4">Ribonuclease H-like domain-containing protein</fullName>
    </submittedName>
</protein>
<dbReference type="PANTHER" id="PTHR37610">
    <property type="entry name" value="CCHC-TYPE DOMAIN-CONTAINING PROTEIN"/>
    <property type="match status" value="1"/>
</dbReference>
<evidence type="ECO:0000313" key="4">
    <source>
        <dbReference type="EMBL" id="GJT87072.1"/>
    </source>
</evidence>
<feature type="compositionally biased region" description="Polar residues" evidence="1">
    <location>
        <begin position="1"/>
        <end position="12"/>
    </location>
</feature>
<feature type="compositionally biased region" description="Low complexity" evidence="1">
    <location>
        <begin position="230"/>
        <end position="248"/>
    </location>
</feature>
<feature type="domain" description="Retrotransposon Copia-like N-terminal" evidence="3">
    <location>
        <begin position="42"/>
        <end position="87"/>
    </location>
</feature>
<dbReference type="SUPFAM" id="SSF56672">
    <property type="entry name" value="DNA/RNA polymerases"/>
    <property type="match status" value="1"/>
</dbReference>
<dbReference type="Pfam" id="PF14244">
    <property type="entry name" value="Retrotran_gag_3"/>
    <property type="match status" value="1"/>
</dbReference>
<dbReference type="InterPro" id="IPR013103">
    <property type="entry name" value="RVT_2"/>
</dbReference>
<name>A0ABQ5HIJ3_9ASTR</name>
<evidence type="ECO:0000256" key="1">
    <source>
        <dbReference type="SAM" id="MobiDB-lite"/>
    </source>
</evidence>
<evidence type="ECO:0000259" key="3">
    <source>
        <dbReference type="Pfam" id="PF14244"/>
    </source>
</evidence>
<reference evidence="4" key="1">
    <citation type="journal article" date="2022" name="Int. J. Mol. Sci.">
        <title>Draft Genome of Tanacetum Coccineum: Genomic Comparison of Closely Related Tanacetum-Family Plants.</title>
        <authorList>
            <person name="Yamashiro T."/>
            <person name="Shiraishi A."/>
            <person name="Nakayama K."/>
            <person name="Satake H."/>
        </authorList>
    </citation>
    <scope>NUCLEOTIDE SEQUENCE</scope>
</reference>
<organism evidence="4 5">
    <name type="scientific">Tanacetum coccineum</name>
    <dbReference type="NCBI Taxonomy" id="301880"/>
    <lineage>
        <taxon>Eukaryota</taxon>
        <taxon>Viridiplantae</taxon>
        <taxon>Streptophyta</taxon>
        <taxon>Embryophyta</taxon>
        <taxon>Tracheophyta</taxon>
        <taxon>Spermatophyta</taxon>
        <taxon>Magnoliopsida</taxon>
        <taxon>eudicotyledons</taxon>
        <taxon>Gunneridae</taxon>
        <taxon>Pentapetalae</taxon>
        <taxon>asterids</taxon>
        <taxon>campanulids</taxon>
        <taxon>Asterales</taxon>
        <taxon>Asteraceae</taxon>
        <taxon>Asteroideae</taxon>
        <taxon>Anthemideae</taxon>
        <taxon>Anthemidinae</taxon>
        <taxon>Tanacetum</taxon>
    </lineage>
</organism>
<proteinExistence type="predicted"/>
<keyword evidence="5" id="KW-1185">Reference proteome</keyword>
<dbReference type="EMBL" id="BQNB010019605">
    <property type="protein sequence ID" value="GJT87072.1"/>
    <property type="molecule type" value="Genomic_DNA"/>
</dbReference>
<gene>
    <name evidence="4" type="ORF">Tco_1068789</name>
</gene>
<reference evidence="4" key="2">
    <citation type="submission" date="2022-01" db="EMBL/GenBank/DDBJ databases">
        <authorList>
            <person name="Yamashiro T."/>
            <person name="Shiraishi A."/>
            <person name="Satake H."/>
            <person name="Nakayama K."/>
        </authorList>
    </citation>
    <scope>NUCLEOTIDE SEQUENCE</scope>
</reference>
<feature type="region of interest" description="Disordered" evidence="1">
    <location>
        <begin position="1"/>
        <end position="21"/>
    </location>
</feature>
<dbReference type="Proteomes" id="UP001151760">
    <property type="component" value="Unassembled WGS sequence"/>
</dbReference>
<feature type="region of interest" description="Disordered" evidence="1">
    <location>
        <begin position="230"/>
        <end position="249"/>
    </location>
</feature>
<dbReference type="Pfam" id="PF07727">
    <property type="entry name" value="RVT_2"/>
    <property type="match status" value="1"/>
</dbReference>
<dbReference type="InterPro" id="IPR029472">
    <property type="entry name" value="Copia-like_N"/>
</dbReference>
<dbReference type="CDD" id="cd09272">
    <property type="entry name" value="RNase_HI_RT_Ty1"/>
    <property type="match status" value="1"/>
</dbReference>
<accession>A0ABQ5HIJ3</accession>